<dbReference type="KEGG" id="gsn:YC6258_04044"/>
<dbReference type="Proteomes" id="UP000032266">
    <property type="component" value="Chromosome"/>
</dbReference>
<dbReference type="AlphaFoldDB" id="A0A0C5V9P4"/>
<accession>A0A0C5V9P4</accession>
<dbReference type="EMBL" id="CP007142">
    <property type="protein sequence ID" value="AJQ96080.1"/>
    <property type="molecule type" value="Genomic_DNA"/>
</dbReference>
<name>A0A0C5V9P4_9GAMM</name>
<gene>
    <name evidence="1" type="ORF">YC6258_04044</name>
</gene>
<dbReference type="HOGENOM" id="CLU_2716769_0_0_6"/>
<sequence>MYWFNRMMTIWSNNQCFYRWAVSGNGYQRAKRDVVMGWGALLSKRKILTRWSSGILAAWGGVIGSSERYSCR</sequence>
<protein>
    <submittedName>
        <fullName evidence="1">Uncharacterized protein</fullName>
    </submittedName>
</protein>
<evidence type="ECO:0000313" key="2">
    <source>
        <dbReference type="Proteomes" id="UP000032266"/>
    </source>
</evidence>
<proteinExistence type="predicted"/>
<organism evidence="1 2">
    <name type="scientific">Gynuella sunshinyii YC6258</name>
    <dbReference type="NCBI Taxonomy" id="1445510"/>
    <lineage>
        <taxon>Bacteria</taxon>
        <taxon>Pseudomonadati</taxon>
        <taxon>Pseudomonadota</taxon>
        <taxon>Gammaproteobacteria</taxon>
        <taxon>Oceanospirillales</taxon>
        <taxon>Saccharospirillaceae</taxon>
        <taxon>Gynuella</taxon>
    </lineage>
</organism>
<evidence type="ECO:0000313" key="1">
    <source>
        <dbReference type="EMBL" id="AJQ96080.1"/>
    </source>
</evidence>
<keyword evidence="2" id="KW-1185">Reference proteome</keyword>
<reference evidence="1 2" key="1">
    <citation type="submission" date="2014-01" db="EMBL/GenBank/DDBJ databases">
        <title>Full genme sequencing of cellulolytic bacterium Gynuella sunshinyii YC6258T gen. nov., sp. nov.</title>
        <authorList>
            <person name="Khan H."/>
            <person name="Chung E.J."/>
            <person name="Chung Y.R."/>
        </authorList>
    </citation>
    <scope>NUCLEOTIDE SEQUENCE [LARGE SCALE GENOMIC DNA]</scope>
    <source>
        <strain evidence="1 2">YC6258</strain>
    </source>
</reference>